<keyword evidence="2" id="KW-1185">Reference proteome</keyword>
<evidence type="ECO:0000313" key="2">
    <source>
        <dbReference type="Proteomes" id="UP000680206"/>
    </source>
</evidence>
<sequence>MTDPTAVQTFTTDLPSSARGYGWMLGGKDNYQVDRDMVVEILQRFPANLDSSRANRRFLGRAVRHLAAEHGVRQFIDLGCGLPTDNNVHQVAQNIDPNARVVYVDTDPLVLAHGRALLADDATTTAIITADMRDPNAVLNDPQTRRLIDFNEPYAILMFSVGHHLRDDDGHPRFLIDALLMAGPRINYLAFSQAVDENAHRGRQMADTFNAAGIPWQNRTPQQVDAMLDGLEVVEPGLVNVQEWRPDPFEPKLPPIPADLAEWEGASKLTPEAYEYGGVLFLP</sequence>
<dbReference type="SUPFAM" id="SSF53335">
    <property type="entry name" value="S-adenosyl-L-methionine-dependent methyltransferases"/>
    <property type="match status" value="1"/>
</dbReference>
<dbReference type="Gene3D" id="3.40.50.150">
    <property type="entry name" value="Vaccinia Virus protein VP39"/>
    <property type="match status" value="1"/>
</dbReference>
<dbReference type="GO" id="GO:0008168">
    <property type="term" value="F:methyltransferase activity"/>
    <property type="evidence" value="ECO:0007669"/>
    <property type="project" value="UniProtKB-KW"/>
</dbReference>
<dbReference type="EMBL" id="JAGEPF010000012">
    <property type="protein sequence ID" value="MBO2459846.1"/>
    <property type="molecule type" value="Genomic_DNA"/>
</dbReference>
<dbReference type="PIRSF" id="PIRSF017393">
    <property type="entry name" value="MTase_SAV2177"/>
    <property type="match status" value="1"/>
</dbReference>
<reference evidence="1 2" key="1">
    <citation type="submission" date="2021-03" db="EMBL/GenBank/DDBJ databases">
        <title>Actinomadura violae sp. nov., isolated from lichen in Thailand.</title>
        <authorList>
            <person name="Kanchanasin P."/>
            <person name="Saeng-In P."/>
            <person name="Phongsopitanun W."/>
            <person name="Yuki M."/>
            <person name="Kudo T."/>
            <person name="Ohkuma M."/>
            <person name="Tanasupawat S."/>
        </authorList>
    </citation>
    <scope>NUCLEOTIDE SEQUENCE [LARGE SCALE GENOMIC DNA]</scope>
    <source>
        <strain evidence="1 2">LCR2-06</strain>
    </source>
</reference>
<keyword evidence="1" id="KW-0808">Transferase</keyword>
<keyword evidence="1" id="KW-0489">Methyltransferase</keyword>
<dbReference type="InterPro" id="IPR006764">
    <property type="entry name" value="SAM_dep_MeTrfase_SAV2177_type"/>
</dbReference>
<dbReference type="Proteomes" id="UP000680206">
    <property type="component" value="Unassembled WGS sequence"/>
</dbReference>
<comment type="caution">
    <text evidence="1">The sequence shown here is derived from an EMBL/GenBank/DDBJ whole genome shotgun (WGS) entry which is preliminary data.</text>
</comment>
<evidence type="ECO:0000313" key="1">
    <source>
        <dbReference type="EMBL" id="MBO2459846.1"/>
    </source>
</evidence>
<protein>
    <submittedName>
        <fullName evidence="1">SAM-dependent methyltransferase</fullName>
    </submittedName>
</protein>
<dbReference type="GO" id="GO:0032259">
    <property type="term" value="P:methylation"/>
    <property type="evidence" value="ECO:0007669"/>
    <property type="project" value="UniProtKB-KW"/>
</dbReference>
<dbReference type="InterPro" id="IPR029063">
    <property type="entry name" value="SAM-dependent_MTases_sf"/>
</dbReference>
<dbReference type="RefSeq" id="WP_208242874.1">
    <property type="nucleotide sequence ID" value="NZ_JAGEPF010000012.1"/>
</dbReference>
<proteinExistence type="predicted"/>
<name>A0ABS3RT75_9ACTN</name>
<gene>
    <name evidence="1" type="ORF">J4709_19890</name>
</gene>
<dbReference type="Pfam" id="PF04672">
    <property type="entry name" value="Methyltransf_19"/>
    <property type="match status" value="1"/>
</dbReference>
<organism evidence="1 2">
    <name type="scientific">Actinomadura violacea</name>
    <dbReference type="NCBI Taxonomy" id="2819934"/>
    <lineage>
        <taxon>Bacteria</taxon>
        <taxon>Bacillati</taxon>
        <taxon>Actinomycetota</taxon>
        <taxon>Actinomycetes</taxon>
        <taxon>Streptosporangiales</taxon>
        <taxon>Thermomonosporaceae</taxon>
        <taxon>Actinomadura</taxon>
    </lineage>
</organism>
<accession>A0ABS3RT75</accession>